<dbReference type="GO" id="GO:0033353">
    <property type="term" value="P:S-adenosylmethionine cycle"/>
    <property type="evidence" value="ECO:0007669"/>
    <property type="project" value="TreeGrafter"/>
</dbReference>
<protein>
    <submittedName>
        <fullName evidence="3">Uncharacterized protein</fullName>
    </submittedName>
</protein>
<evidence type="ECO:0000313" key="3">
    <source>
        <dbReference type="EMBL" id="CAE8728669.1"/>
    </source>
</evidence>
<dbReference type="PANTHER" id="PTHR23420">
    <property type="entry name" value="ADENOSYLHOMOCYSTEINASE"/>
    <property type="match status" value="1"/>
</dbReference>
<sequence>MAPCSLPVMTALDENICVLPADDGEGANQEIIDGVHRLREIAAKYDLLFRAINEKDYMMTMTKFDTVFGYRHFLFLYSITCTLDVDGNRTLVHRRNNFGRDSAFNLRDVSNYVFVIEIDPIIAPQACLGDFQMVCNVGHFDNEIDSKDLEPFPWHDSREHLVTGYRFVFPDSGNGVIVFLLGPSGTTGEQHQEHGRPVSSIKNAIDW</sequence>
<dbReference type="GO" id="GO:0005829">
    <property type="term" value="C:cytosol"/>
    <property type="evidence" value="ECO:0007669"/>
    <property type="project" value="TreeGrafter"/>
</dbReference>
<evidence type="ECO:0000313" key="2">
    <source>
        <dbReference type="EMBL" id="CAE8583940.1"/>
    </source>
</evidence>
<dbReference type="EMBL" id="CAJNNV010000944">
    <property type="protein sequence ID" value="CAE8583940.1"/>
    <property type="molecule type" value="Genomic_DNA"/>
</dbReference>
<dbReference type="Gene3D" id="3.40.50.720">
    <property type="entry name" value="NAD(P)-binding Rossmann-like Domain"/>
    <property type="match status" value="1"/>
</dbReference>
<dbReference type="EMBL" id="CAJNNW010035586">
    <property type="protein sequence ID" value="CAE8728669.1"/>
    <property type="molecule type" value="Genomic_DNA"/>
</dbReference>
<dbReference type="GO" id="GO:0004013">
    <property type="term" value="F:adenosylhomocysteinase activity"/>
    <property type="evidence" value="ECO:0007669"/>
    <property type="project" value="TreeGrafter"/>
</dbReference>
<evidence type="ECO:0000313" key="5">
    <source>
        <dbReference type="Proteomes" id="UP000654075"/>
    </source>
</evidence>
<keyword evidence="5" id="KW-1185">Reference proteome</keyword>
<dbReference type="InterPro" id="IPR042172">
    <property type="entry name" value="Adenosylhomocyst_ase-like_sf"/>
</dbReference>
<dbReference type="Gene3D" id="3.40.50.1480">
    <property type="entry name" value="Adenosylhomocysteinase-like"/>
    <property type="match status" value="1"/>
</dbReference>
<accession>A0A813LMA0</accession>
<dbReference type="InterPro" id="IPR000043">
    <property type="entry name" value="Adenosylhomocysteinase-like"/>
</dbReference>
<organism evidence="3 4">
    <name type="scientific">Polarella glacialis</name>
    <name type="common">Dinoflagellate</name>
    <dbReference type="NCBI Taxonomy" id="89957"/>
    <lineage>
        <taxon>Eukaryota</taxon>
        <taxon>Sar</taxon>
        <taxon>Alveolata</taxon>
        <taxon>Dinophyceae</taxon>
        <taxon>Suessiales</taxon>
        <taxon>Suessiaceae</taxon>
        <taxon>Polarella</taxon>
    </lineage>
</organism>
<proteinExistence type="predicted"/>
<gene>
    <name evidence="2" type="ORF">PGLA1383_LOCUS2886</name>
    <name evidence="3" type="ORF">PGLA2088_LOCUS45198</name>
</gene>
<dbReference type="Proteomes" id="UP000654075">
    <property type="component" value="Unassembled WGS sequence"/>
</dbReference>
<reference evidence="3" key="1">
    <citation type="submission" date="2021-02" db="EMBL/GenBank/DDBJ databases">
        <authorList>
            <person name="Dougan E. K."/>
            <person name="Rhodes N."/>
            <person name="Thang M."/>
            <person name="Chan C."/>
        </authorList>
    </citation>
    <scope>NUCLEOTIDE SEQUENCE</scope>
</reference>
<evidence type="ECO:0000256" key="1">
    <source>
        <dbReference type="SAM" id="MobiDB-lite"/>
    </source>
</evidence>
<dbReference type="SUPFAM" id="SSF51735">
    <property type="entry name" value="NAD(P)-binding Rossmann-fold domains"/>
    <property type="match status" value="1"/>
</dbReference>
<dbReference type="AlphaFoldDB" id="A0A813LMA0"/>
<evidence type="ECO:0000313" key="4">
    <source>
        <dbReference type="Proteomes" id="UP000626109"/>
    </source>
</evidence>
<dbReference type="PANTHER" id="PTHR23420:SF0">
    <property type="entry name" value="ADENOSYLHOMOCYSTEINASE"/>
    <property type="match status" value="1"/>
</dbReference>
<dbReference type="Proteomes" id="UP000626109">
    <property type="component" value="Unassembled WGS sequence"/>
</dbReference>
<comment type="caution">
    <text evidence="3">The sequence shown here is derived from an EMBL/GenBank/DDBJ whole genome shotgun (WGS) entry which is preliminary data.</text>
</comment>
<name>A0A813LMA0_POLGL</name>
<feature type="region of interest" description="Disordered" evidence="1">
    <location>
        <begin position="187"/>
        <end position="207"/>
    </location>
</feature>
<dbReference type="InterPro" id="IPR036291">
    <property type="entry name" value="NAD(P)-bd_dom_sf"/>
</dbReference>